<evidence type="ECO:0000256" key="1">
    <source>
        <dbReference type="ARBA" id="ARBA00001928"/>
    </source>
</evidence>
<comment type="similarity">
    <text evidence="3">Belongs to the eukaryotic AdoMetDC family.</text>
</comment>
<evidence type="ECO:0000256" key="15">
    <source>
        <dbReference type="SAM" id="MobiDB-lite"/>
    </source>
</evidence>
<dbReference type="EMBL" id="LFYR01001125">
    <property type="protein sequence ID" value="KMZ64620.1"/>
    <property type="molecule type" value="Genomic_DNA"/>
</dbReference>
<evidence type="ECO:0000313" key="16">
    <source>
        <dbReference type="EMBL" id="KMZ64620.1"/>
    </source>
</evidence>
<dbReference type="Gene3D" id="3.30.360.50">
    <property type="entry name" value="S-adenosylmethionine decarboxylase"/>
    <property type="match status" value="1"/>
</dbReference>
<evidence type="ECO:0000313" key="17">
    <source>
        <dbReference type="Proteomes" id="UP000036987"/>
    </source>
</evidence>
<dbReference type="AlphaFoldDB" id="A0A0K9P907"/>
<dbReference type="InterPro" id="IPR016067">
    <property type="entry name" value="S-AdoMet_deCO2ase_core"/>
</dbReference>
<evidence type="ECO:0000256" key="12">
    <source>
        <dbReference type="ARBA" id="ARBA00023270"/>
    </source>
</evidence>
<dbReference type="STRING" id="29655.A0A0K9P907"/>
<dbReference type="FunFam" id="3.30.360.50:FF:000001">
    <property type="entry name" value="S-adenosylmethionine decarboxylase proenzyme"/>
    <property type="match status" value="1"/>
</dbReference>
<dbReference type="OMA" id="SIGHAHE"/>
<proteinExistence type="inferred from homology"/>
<sequence>MAMTSPIGFEGFEKRLEIMFSCASLQFSNQKQGLRALSRAQIDSVLDLAKCTIVSQLSNEEFDSYVLSESSLFIYPLRIILKTCGTTELLLSIPRILELSSELSLSVHSAKYSRGSFIFPSAQPAPYHSFNDEVSVLDGFFGNLSSGGNAHVVGDPYIPNRNWHIYYVTAEPVTEQSSLVTLEMCMTGLDSDLATVFFKKPPIDDNDSSSKEMTKLSGISKIIPEMEICDFEFEPCGYSMNALNDGAFSTIHVSPENGSSYASYEVMGFDPLKQDPTALIKRVLRCFAPTSFSIAVTIFGNRLKAGSWANELHVKGYALADVVIQDLSGSSLLVYQTFTAKSNSPRTILNLWDADNEYSVKEAVKGVNNEVPIDIPNIWDEGKGSSCGSEDDDQDSKNEILSITSIELLNFWDGGKDSSSGSEDEDQDRKNEGLCGR</sequence>
<evidence type="ECO:0000256" key="6">
    <source>
        <dbReference type="ARBA" id="ARBA00022793"/>
    </source>
</evidence>
<keyword evidence="6" id="KW-0210">Decarboxylase</keyword>
<comment type="catalytic activity">
    <reaction evidence="14">
        <text>S-adenosyl-L-methionine + H(+) = S-adenosyl 3-(methylsulfanyl)propylamine + CO2</text>
        <dbReference type="Rhea" id="RHEA:15981"/>
        <dbReference type="ChEBI" id="CHEBI:15378"/>
        <dbReference type="ChEBI" id="CHEBI:16526"/>
        <dbReference type="ChEBI" id="CHEBI:57443"/>
        <dbReference type="ChEBI" id="CHEBI:59789"/>
        <dbReference type="EC" id="4.1.1.50"/>
    </reaction>
</comment>
<dbReference type="GO" id="GO:0004014">
    <property type="term" value="F:adenosylmethionine decarboxylase activity"/>
    <property type="evidence" value="ECO:0000318"/>
    <property type="project" value="GO_Central"/>
</dbReference>
<dbReference type="InterPro" id="IPR001985">
    <property type="entry name" value="S-AdoMet_decarboxylase_euk"/>
</dbReference>
<evidence type="ECO:0000256" key="9">
    <source>
        <dbReference type="ARBA" id="ARBA00023115"/>
    </source>
</evidence>
<keyword evidence="7" id="KW-0068">Autocatalytic cleavage</keyword>
<comment type="cofactor">
    <cofactor evidence="1">
        <name>pyruvate</name>
        <dbReference type="ChEBI" id="CHEBI:15361"/>
    </cofactor>
</comment>
<dbReference type="NCBIfam" id="TIGR00535">
    <property type="entry name" value="SAM_DCase"/>
    <property type="match status" value="1"/>
</dbReference>
<gene>
    <name evidence="16" type="ORF">ZOSMA_35G00770</name>
</gene>
<dbReference type="SUPFAM" id="SSF56276">
    <property type="entry name" value="S-adenosylmethionine decarboxylase"/>
    <property type="match status" value="1"/>
</dbReference>
<evidence type="ECO:0000256" key="13">
    <source>
        <dbReference type="ARBA" id="ARBA00023317"/>
    </source>
</evidence>
<dbReference type="GO" id="GO:0005829">
    <property type="term" value="C:cytosol"/>
    <property type="evidence" value="ECO:0000318"/>
    <property type="project" value="GO_Central"/>
</dbReference>
<evidence type="ECO:0000256" key="7">
    <source>
        <dbReference type="ARBA" id="ARBA00022813"/>
    </source>
</evidence>
<dbReference type="EC" id="4.1.1.50" evidence="4"/>
<evidence type="ECO:0000256" key="11">
    <source>
        <dbReference type="ARBA" id="ARBA00023239"/>
    </source>
</evidence>
<dbReference type="InterPro" id="IPR018166">
    <property type="entry name" value="S-AdoMet_deCO2ase_CS"/>
</dbReference>
<dbReference type="GO" id="GO:0006597">
    <property type="term" value="P:spermine biosynthetic process"/>
    <property type="evidence" value="ECO:0000318"/>
    <property type="project" value="GO_Central"/>
</dbReference>
<dbReference type="GO" id="GO:0099402">
    <property type="term" value="P:plant organ development"/>
    <property type="evidence" value="ECO:0007669"/>
    <property type="project" value="UniProtKB-ARBA"/>
</dbReference>
<name>A0A0K9P907_ZOSMR</name>
<evidence type="ECO:0000256" key="4">
    <source>
        <dbReference type="ARBA" id="ARBA00012357"/>
    </source>
</evidence>
<evidence type="ECO:0000256" key="8">
    <source>
        <dbReference type="ARBA" id="ARBA00023066"/>
    </source>
</evidence>
<keyword evidence="13" id="KW-0670">Pyruvate</keyword>
<evidence type="ECO:0000256" key="5">
    <source>
        <dbReference type="ARBA" id="ARBA00022691"/>
    </source>
</evidence>
<evidence type="ECO:0000256" key="14">
    <source>
        <dbReference type="ARBA" id="ARBA00048112"/>
    </source>
</evidence>
<dbReference type="Gene3D" id="3.60.90.10">
    <property type="entry name" value="S-adenosylmethionine decarboxylase"/>
    <property type="match status" value="1"/>
</dbReference>
<dbReference type="InterPro" id="IPR048283">
    <property type="entry name" value="AdoMetDC-like"/>
</dbReference>
<keyword evidence="5" id="KW-0949">S-adenosyl-L-methionine</keyword>
<comment type="caution">
    <text evidence="16">The sequence shown here is derived from an EMBL/GenBank/DDBJ whole genome shotgun (WGS) entry which is preliminary data.</text>
</comment>
<dbReference type="UniPathway" id="UPA00331">
    <property type="reaction ID" value="UER00451"/>
</dbReference>
<dbReference type="FunFam" id="3.60.90.10:FF:000002">
    <property type="entry name" value="S-adenosylmethionine decarboxylase proenzyme"/>
    <property type="match status" value="1"/>
</dbReference>
<keyword evidence="17" id="KW-1185">Reference proteome</keyword>
<accession>A0A0K9P907</accession>
<evidence type="ECO:0000256" key="2">
    <source>
        <dbReference type="ARBA" id="ARBA00004911"/>
    </source>
</evidence>
<protein>
    <recommendedName>
        <fullName evidence="4">adenosylmethionine decarboxylase</fullName>
        <ecNumber evidence="4">4.1.1.50</ecNumber>
    </recommendedName>
</protein>
<keyword evidence="10" id="KW-0865">Zymogen</keyword>
<dbReference type="GO" id="GO:0008295">
    <property type="term" value="P:spermidine biosynthetic process"/>
    <property type="evidence" value="ECO:0000318"/>
    <property type="project" value="GO_Central"/>
</dbReference>
<comment type="pathway">
    <text evidence="2">Amine and polyamine biosynthesis; S-adenosylmethioninamine biosynthesis; S-adenosylmethioninamine from S-adenosyl-L-methionine: step 1/1.</text>
</comment>
<dbReference type="Proteomes" id="UP000036987">
    <property type="component" value="Unassembled WGS sequence"/>
</dbReference>
<feature type="compositionally biased region" description="Basic and acidic residues" evidence="15">
    <location>
        <begin position="427"/>
        <end position="437"/>
    </location>
</feature>
<dbReference type="Pfam" id="PF01536">
    <property type="entry name" value="SAM_decarbox"/>
    <property type="match status" value="1"/>
</dbReference>
<dbReference type="PANTHER" id="PTHR11570:SF0">
    <property type="entry name" value="S-ADENOSYLMETHIONINE DECARBOXYLASE PROENZYME"/>
    <property type="match status" value="1"/>
</dbReference>
<dbReference type="PANTHER" id="PTHR11570">
    <property type="entry name" value="S-ADENOSYLMETHIONINE DECARBOXYLASE"/>
    <property type="match status" value="1"/>
</dbReference>
<organism evidence="16 17">
    <name type="scientific">Zostera marina</name>
    <name type="common">Eelgrass</name>
    <dbReference type="NCBI Taxonomy" id="29655"/>
    <lineage>
        <taxon>Eukaryota</taxon>
        <taxon>Viridiplantae</taxon>
        <taxon>Streptophyta</taxon>
        <taxon>Embryophyta</taxon>
        <taxon>Tracheophyta</taxon>
        <taxon>Spermatophyta</taxon>
        <taxon>Magnoliopsida</taxon>
        <taxon>Liliopsida</taxon>
        <taxon>Zosteraceae</taxon>
        <taxon>Zostera</taxon>
    </lineage>
</organism>
<keyword evidence="9" id="KW-0620">Polyamine biosynthesis</keyword>
<keyword evidence="11" id="KW-0456">Lyase</keyword>
<dbReference type="OrthoDB" id="1068353at2759"/>
<evidence type="ECO:0000256" key="3">
    <source>
        <dbReference type="ARBA" id="ARBA00008466"/>
    </source>
</evidence>
<evidence type="ECO:0000256" key="10">
    <source>
        <dbReference type="ARBA" id="ARBA00023145"/>
    </source>
</evidence>
<keyword evidence="12" id="KW-0704">Schiff base</keyword>
<keyword evidence="8" id="KW-0745">Spermidine biosynthesis</keyword>
<dbReference type="PROSITE" id="PS01336">
    <property type="entry name" value="ADOMETDC"/>
    <property type="match status" value="1"/>
</dbReference>
<reference evidence="17" key="1">
    <citation type="journal article" date="2016" name="Nature">
        <title>The genome of the seagrass Zostera marina reveals angiosperm adaptation to the sea.</title>
        <authorList>
            <person name="Olsen J.L."/>
            <person name="Rouze P."/>
            <person name="Verhelst B."/>
            <person name="Lin Y.-C."/>
            <person name="Bayer T."/>
            <person name="Collen J."/>
            <person name="Dattolo E."/>
            <person name="De Paoli E."/>
            <person name="Dittami S."/>
            <person name="Maumus F."/>
            <person name="Michel G."/>
            <person name="Kersting A."/>
            <person name="Lauritano C."/>
            <person name="Lohaus R."/>
            <person name="Toepel M."/>
            <person name="Tonon T."/>
            <person name="Vanneste K."/>
            <person name="Amirebrahimi M."/>
            <person name="Brakel J."/>
            <person name="Bostroem C."/>
            <person name="Chovatia M."/>
            <person name="Grimwood J."/>
            <person name="Jenkins J.W."/>
            <person name="Jueterbock A."/>
            <person name="Mraz A."/>
            <person name="Stam W.T."/>
            <person name="Tice H."/>
            <person name="Bornberg-Bauer E."/>
            <person name="Green P.J."/>
            <person name="Pearson G.A."/>
            <person name="Procaccini G."/>
            <person name="Duarte C.M."/>
            <person name="Schmutz J."/>
            <person name="Reusch T.B.H."/>
            <person name="Van de Peer Y."/>
        </authorList>
    </citation>
    <scope>NUCLEOTIDE SEQUENCE [LARGE SCALE GENOMIC DNA]</scope>
    <source>
        <strain evidence="17">cv. Finnish</strain>
    </source>
</reference>
<feature type="region of interest" description="Disordered" evidence="15">
    <location>
        <begin position="414"/>
        <end position="437"/>
    </location>
</feature>